<dbReference type="WBParaSite" id="nRc.2.0.1.t47583-RA">
    <property type="protein sequence ID" value="nRc.2.0.1.t47583-RA"/>
    <property type="gene ID" value="nRc.2.0.1.g47583"/>
</dbReference>
<organism evidence="1 2">
    <name type="scientific">Romanomermis culicivorax</name>
    <name type="common">Nematode worm</name>
    <dbReference type="NCBI Taxonomy" id="13658"/>
    <lineage>
        <taxon>Eukaryota</taxon>
        <taxon>Metazoa</taxon>
        <taxon>Ecdysozoa</taxon>
        <taxon>Nematoda</taxon>
        <taxon>Enoplea</taxon>
        <taxon>Dorylaimia</taxon>
        <taxon>Mermithida</taxon>
        <taxon>Mermithoidea</taxon>
        <taxon>Mermithidae</taxon>
        <taxon>Romanomermis</taxon>
    </lineage>
</organism>
<evidence type="ECO:0000313" key="2">
    <source>
        <dbReference type="WBParaSite" id="nRc.2.0.1.t47583-RA"/>
    </source>
</evidence>
<sequence length="78" mass="9174">MLQRRIEKAEKDESEFVWNPYMKRQCPNGVEERKYTCLDSCHARKRGGLVGTCRPSFMKHIEVSNLVIIPSEKQFQKS</sequence>
<evidence type="ECO:0000313" key="1">
    <source>
        <dbReference type="Proteomes" id="UP000887565"/>
    </source>
</evidence>
<protein>
    <submittedName>
        <fullName evidence="2">Uncharacterized protein</fullName>
    </submittedName>
</protein>
<keyword evidence="1" id="KW-1185">Reference proteome</keyword>
<dbReference type="Proteomes" id="UP000887565">
    <property type="component" value="Unplaced"/>
</dbReference>
<dbReference type="AlphaFoldDB" id="A0A915LB47"/>
<proteinExistence type="predicted"/>
<reference evidence="2" key="1">
    <citation type="submission" date="2022-11" db="UniProtKB">
        <authorList>
            <consortium name="WormBaseParasite"/>
        </authorList>
    </citation>
    <scope>IDENTIFICATION</scope>
</reference>
<name>A0A915LB47_ROMCU</name>
<accession>A0A915LB47</accession>